<sequence length="434" mass="50102">MHFSQKDSFLDALQQHQVVDGKKTCSVDDFLPRSFVLCDAQGFQSSLEIFMCHFLYSAALSTIKHFCLDQSKYTEWTTFPSVEQISVSIRLLTLIRCNTCALNSRFFARELHKAFIPFDHCWRPLQLPTCSACRPSIDGVANDEIHYLLNYYKATDNQYHLVQTSNVWILKPARSSQGRGIKLFTTLAALHDHLRHDLQGSQIKRNRIWIVQKYIESPIGLGDTFSQPVGTLEHQPTGSRKFDIRQWVLVTNLSPLQVYWYRHNYARFSSKNYTLRDIDDRFTHLCNHSVQKAYQVSKIVPNTQHSTCIRHSQELQQMLRFVAFFTHSTQLPSLTPMKAATRRAIQAVVPKLQAVGKGFEWLGIDFLIDSELHVWLLEVNISPDMSHDHEILREMVPPAVRDTLHLVMKEDFQEEGINKNGWKLLSIENATGLV</sequence>
<keyword evidence="3 6" id="KW-0436">Ligase</keyword>
<reference evidence="6" key="1">
    <citation type="journal article" date="2011" name="PLoS Biol.">
        <title>Gene gain and loss during evolution of obligate parasitism in the white rust pathogen of Arabidopsis thaliana.</title>
        <authorList>
            <person name="Kemen E."/>
            <person name="Gardiner A."/>
            <person name="Schultz-Larsen T."/>
            <person name="Kemen A.C."/>
            <person name="Balmuth A.L."/>
            <person name="Robert-Seilaniantz A."/>
            <person name="Bailey K."/>
            <person name="Holub E."/>
            <person name="Studholme D.J."/>
            <person name="Maclean D."/>
            <person name="Jones J.D."/>
        </authorList>
    </citation>
    <scope>NUCLEOTIDE SEQUENCE</scope>
</reference>
<gene>
    <name evidence="6" type="primary">AlNc14C99G5965</name>
    <name evidence="6" type="ORF">ALNC14_067580</name>
</gene>
<dbReference type="GO" id="GO:0015630">
    <property type="term" value="C:microtubule cytoskeleton"/>
    <property type="evidence" value="ECO:0007669"/>
    <property type="project" value="TreeGrafter"/>
</dbReference>
<dbReference type="GO" id="GO:0005737">
    <property type="term" value="C:cytoplasm"/>
    <property type="evidence" value="ECO:0007669"/>
    <property type="project" value="UniProtKB-SubCell"/>
</dbReference>
<dbReference type="GO" id="GO:0005524">
    <property type="term" value="F:ATP binding"/>
    <property type="evidence" value="ECO:0007669"/>
    <property type="project" value="UniProtKB-KW"/>
</dbReference>
<organism evidence="6">
    <name type="scientific">Albugo laibachii Nc14</name>
    <dbReference type="NCBI Taxonomy" id="890382"/>
    <lineage>
        <taxon>Eukaryota</taxon>
        <taxon>Sar</taxon>
        <taxon>Stramenopiles</taxon>
        <taxon>Oomycota</taxon>
        <taxon>Peronosporomycetes</taxon>
        <taxon>Albuginales</taxon>
        <taxon>Albuginaceae</taxon>
        <taxon>Albugo</taxon>
    </lineage>
</organism>
<reference evidence="6" key="2">
    <citation type="submission" date="2011-02" db="EMBL/GenBank/DDBJ databases">
        <authorList>
            <person name="MacLean D."/>
        </authorList>
    </citation>
    <scope>NUCLEOTIDE SEQUENCE</scope>
</reference>
<accession>F0WH99</accession>
<dbReference type="Pfam" id="PF03133">
    <property type="entry name" value="TTL"/>
    <property type="match status" value="1"/>
</dbReference>
<keyword evidence="4" id="KW-0547">Nucleotide-binding</keyword>
<evidence type="ECO:0000256" key="1">
    <source>
        <dbReference type="ARBA" id="ARBA00004496"/>
    </source>
</evidence>
<dbReference type="InterPro" id="IPR004344">
    <property type="entry name" value="TTL/TTLL_fam"/>
</dbReference>
<name>F0WH99_9STRA</name>
<dbReference type="PROSITE" id="PS51221">
    <property type="entry name" value="TTL"/>
    <property type="match status" value="1"/>
</dbReference>
<evidence type="ECO:0000256" key="3">
    <source>
        <dbReference type="ARBA" id="ARBA00022598"/>
    </source>
</evidence>
<dbReference type="AlphaFoldDB" id="F0WH99"/>
<evidence type="ECO:0000256" key="4">
    <source>
        <dbReference type="ARBA" id="ARBA00022741"/>
    </source>
</evidence>
<evidence type="ECO:0000313" key="6">
    <source>
        <dbReference type="EMBL" id="CCA20615.1"/>
    </source>
</evidence>
<keyword evidence="2" id="KW-0963">Cytoplasm</keyword>
<keyword evidence="5" id="KW-0067">ATP-binding</keyword>
<evidence type="ECO:0000256" key="2">
    <source>
        <dbReference type="ARBA" id="ARBA00022490"/>
    </source>
</evidence>
<protein>
    <submittedName>
        <fullName evidence="6">Tubulintyrosine ligase family putative</fullName>
    </submittedName>
</protein>
<dbReference type="HOGENOM" id="CLU_632257_0_0_1"/>
<dbReference type="EMBL" id="FR824144">
    <property type="protein sequence ID" value="CCA20615.1"/>
    <property type="molecule type" value="Genomic_DNA"/>
</dbReference>
<dbReference type="PANTHER" id="PTHR45870:SF2">
    <property type="entry name" value="TUBULIN MONOGLYCYLASE TTLL3"/>
    <property type="match status" value="1"/>
</dbReference>
<dbReference type="InterPro" id="IPR051437">
    <property type="entry name" value="TTLL_monoglycylase"/>
</dbReference>
<comment type="subcellular location">
    <subcellularLocation>
        <location evidence="1">Cytoplasm</location>
    </subcellularLocation>
</comment>
<evidence type="ECO:0000256" key="5">
    <source>
        <dbReference type="ARBA" id="ARBA00022840"/>
    </source>
</evidence>
<dbReference type="PANTHER" id="PTHR45870">
    <property type="entry name" value="TUBULIN MONOGLYCYLASE TTLL3"/>
    <property type="match status" value="1"/>
</dbReference>
<dbReference type="SUPFAM" id="SSF56059">
    <property type="entry name" value="Glutathione synthetase ATP-binding domain-like"/>
    <property type="match status" value="1"/>
</dbReference>
<proteinExistence type="predicted"/>
<dbReference type="Gene3D" id="3.30.470.20">
    <property type="entry name" value="ATP-grasp fold, B domain"/>
    <property type="match status" value="1"/>
</dbReference>
<dbReference type="GO" id="GO:0070736">
    <property type="term" value="F:protein-glycine ligase activity, initiating"/>
    <property type="evidence" value="ECO:0007669"/>
    <property type="project" value="TreeGrafter"/>
</dbReference>